<dbReference type="Proteomes" id="UP000007812">
    <property type="component" value="Chromosome"/>
</dbReference>
<keyword evidence="1" id="KW-0819">tRNA processing</keyword>
<sequence length="95" mass="10554">MISNKQDISPQAIEESIKDGVSYLGGKMWLDLSSPHVIFFDPHNMMGIISTNRIGYKMVIASLPFVKSINGVETLLIPYKTTGSLKKAKSLIRSR</sequence>
<dbReference type="KEGG" id="mcn:Mcup_1984"/>
<protein>
    <submittedName>
        <fullName evidence="2">Ribonuclease P-related protein</fullName>
    </submittedName>
</protein>
<dbReference type="EMBL" id="CP002656">
    <property type="protein sequence ID" value="AEB96086.1"/>
    <property type="molecule type" value="Genomic_DNA"/>
</dbReference>
<evidence type="ECO:0000313" key="2">
    <source>
        <dbReference type="EMBL" id="AEB96086.1"/>
    </source>
</evidence>
<dbReference type="PATRIC" id="fig|1006006.8.peg.1988"/>
<accession>F4G1S9</accession>
<dbReference type="InterPro" id="IPR002759">
    <property type="entry name" value="Pop5/Rpp14/Rnp2-like"/>
</dbReference>
<gene>
    <name evidence="2" type="ordered locus">Mcup_1984</name>
</gene>
<organism evidence="2 3">
    <name type="scientific">Metallosphaera cuprina (strain Ar-4)</name>
    <dbReference type="NCBI Taxonomy" id="1006006"/>
    <lineage>
        <taxon>Archaea</taxon>
        <taxon>Thermoproteota</taxon>
        <taxon>Thermoprotei</taxon>
        <taxon>Sulfolobales</taxon>
        <taxon>Sulfolobaceae</taxon>
        <taxon>Metallosphaera</taxon>
    </lineage>
</organism>
<dbReference type="Gene3D" id="3.30.70.3250">
    <property type="entry name" value="Ribonuclease P, Pop5 subunit"/>
    <property type="match status" value="1"/>
</dbReference>
<evidence type="ECO:0000256" key="1">
    <source>
        <dbReference type="ARBA" id="ARBA00022694"/>
    </source>
</evidence>
<dbReference type="Pfam" id="PF01900">
    <property type="entry name" value="RNase_P_Rpp14"/>
    <property type="match status" value="1"/>
</dbReference>
<evidence type="ECO:0000313" key="3">
    <source>
        <dbReference type="Proteomes" id="UP000007812"/>
    </source>
</evidence>
<name>F4G1S9_METCR</name>
<dbReference type="SUPFAM" id="SSF160350">
    <property type="entry name" value="Rnp2-like"/>
    <property type="match status" value="1"/>
</dbReference>
<dbReference type="HOGENOM" id="CLU_2366187_0_0_2"/>
<dbReference type="STRING" id="1006006.Mcup_1984"/>
<dbReference type="GO" id="GO:0030677">
    <property type="term" value="C:ribonuclease P complex"/>
    <property type="evidence" value="ECO:0007669"/>
    <property type="project" value="InterPro"/>
</dbReference>
<dbReference type="InterPro" id="IPR038085">
    <property type="entry name" value="Rnp2-like_sf"/>
</dbReference>
<dbReference type="eggNOG" id="arCOG01365">
    <property type="taxonomic scope" value="Archaea"/>
</dbReference>
<reference evidence="2 3" key="1">
    <citation type="journal article" date="2011" name="J. Bacteriol.">
        <title>Complete genome sequence of Metallosphaera cuprina, a metal sulfide-oxidizing archaeon from a hot spring.</title>
        <authorList>
            <person name="Liu L.J."/>
            <person name="You X.Y."/>
            <person name="Zheng H."/>
            <person name="Wang S."/>
            <person name="Jiang C.Y."/>
            <person name="Liu S.J."/>
        </authorList>
    </citation>
    <scope>NUCLEOTIDE SEQUENCE [LARGE SCALE GENOMIC DNA]</scope>
    <source>
        <strain evidence="2 3">Ar-4</strain>
    </source>
</reference>
<keyword evidence="3" id="KW-1185">Reference proteome</keyword>
<dbReference type="GO" id="GO:0001682">
    <property type="term" value="P:tRNA 5'-leader removal"/>
    <property type="evidence" value="ECO:0007669"/>
    <property type="project" value="InterPro"/>
</dbReference>
<proteinExistence type="predicted"/>
<dbReference type="AlphaFoldDB" id="F4G1S9"/>